<evidence type="ECO:0000313" key="1">
    <source>
        <dbReference type="EMBL" id="MPM69139.1"/>
    </source>
</evidence>
<dbReference type="EMBL" id="VSSQ01022670">
    <property type="protein sequence ID" value="MPM69139.1"/>
    <property type="molecule type" value="Genomic_DNA"/>
</dbReference>
<organism evidence="1">
    <name type="scientific">bioreactor metagenome</name>
    <dbReference type="NCBI Taxonomy" id="1076179"/>
    <lineage>
        <taxon>unclassified sequences</taxon>
        <taxon>metagenomes</taxon>
        <taxon>ecological metagenomes</taxon>
    </lineage>
</organism>
<sequence length="272" mass="30880">MSRTIHVPAWYYRNFDADMSREVPAEGYGGWRKAAALPLALDHSALVVMHAWHCYEPGDFPGWEHAVEYLPRARAIMRRYYPELLSTVRAAGVPVLHAVWGGHYYQELPGYRESLALAGEEPPLPRAESDPVREALDRFRFEEVSPGAHNQPDIERSRAARDFAPEARPEPGEAIAATSRQLFLQCEKRGVNHLIYAGFALNWCLQMSPCCMVDMQRYGMLCSTIRETTTAVENKESARLETAKNMELWKVSLQFGLVYDFADFTGALRRGK</sequence>
<protein>
    <recommendedName>
        <fullName evidence="2">Isochorismatase-like domain-containing protein</fullName>
    </recommendedName>
</protein>
<accession>A0A645BUM6</accession>
<name>A0A645BUM6_9ZZZZ</name>
<dbReference type="AlphaFoldDB" id="A0A645BUM6"/>
<evidence type="ECO:0008006" key="2">
    <source>
        <dbReference type="Google" id="ProtNLM"/>
    </source>
</evidence>
<dbReference type="InterPro" id="IPR036380">
    <property type="entry name" value="Isochorismatase-like_sf"/>
</dbReference>
<comment type="caution">
    <text evidence="1">The sequence shown here is derived from an EMBL/GenBank/DDBJ whole genome shotgun (WGS) entry which is preliminary data.</text>
</comment>
<dbReference type="Gene3D" id="3.40.50.850">
    <property type="entry name" value="Isochorismatase-like"/>
    <property type="match status" value="1"/>
</dbReference>
<proteinExistence type="predicted"/>
<gene>
    <name evidence="1" type="ORF">SDC9_116083</name>
</gene>
<reference evidence="1" key="1">
    <citation type="submission" date="2019-08" db="EMBL/GenBank/DDBJ databases">
        <authorList>
            <person name="Kucharzyk K."/>
            <person name="Murdoch R.W."/>
            <person name="Higgins S."/>
            <person name="Loffler F."/>
        </authorList>
    </citation>
    <scope>NUCLEOTIDE SEQUENCE</scope>
</reference>